<dbReference type="CDD" id="cd14688">
    <property type="entry name" value="bZIP_YAP"/>
    <property type="match status" value="1"/>
</dbReference>
<keyword evidence="2" id="KW-0732">Signal</keyword>
<organism evidence="3 4">
    <name type="scientific">Aspergillus tanneri</name>
    <dbReference type="NCBI Taxonomy" id="1220188"/>
    <lineage>
        <taxon>Eukaryota</taxon>
        <taxon>Fungi</taxon>
        <taxon>Dikarya</taxon>
        <taxon>Ascomycota</taxon>
        <taxon>Pezizomycotina</taxon>
        <taxon>Eurotiomycetes</taxon>
        <taxon>Eurotiomycetidae</taxon>
        <taxon>Eurotiales</taxon>
        <taxon>Aspergillaceae</taxon>
        <taxon>Aspergillus</taxon>
        <taxon>Aspergillus subgen. Circumdati</taxon>
    </lineage>
</organism>
<dbReference type="PANTHER" id="PTHR42070">
    <property type="entry name" value="FILAMENT ASSOCIATED PROTEIN, PUTATIVE (AFU_ORTHOLOGUE AFUA_8G06630)-RELATED"/>
    <property type="match status" value="1"/>
</dbReference>
<evidence type="ECO:0008006" key="5">
    <source>
        <dbReference type="Google" id="ProtNLM"/>
    </source>
</evidence>
<protein>
    <recommendedName>
        <fullName evidence="5">BZIP domain-containing protein</fullName>
    </recommendedName>
</protein>
<feature type="coiled-coil region" evidence="1">
    <location>
        <begin position="57"/>
        <end position="111"/>
    </location>
</feature>
<sequence length="305" mass="33053">MEMVAVCWLVVLGDDMPAVTGDIPVDQVEASLEMDHDDKLMEGPIYAGKPNHLVLFRARKREYVAALEARIREYEETRAQQASHATEADTVEKLQQENARLSRLLEALGINTEFQDAYLGASGSIPSSGGPSLPAQALGQETINPLQGGTPTSTLAVGNQQESMSCPRFPPLVTSNELSCQGTSLSAVSEPALSLDEWMQNPLVNASIFPASTPLIPDMVQSHGFHSVAPNPNPISLVTQLQTASPDGLTPCSLAYSLVYRYNRKGHNTAYLNFRLYVGYRECTVISDECAVENKVLFGVLADIS</sequence>
<evidence type="ECO:0000256" key="1">
    <source>
        <dbReference type="SAM" id="Coils"/>
    </source>
</evidence>
<proteinExistence type="predicted"/>
<keyword evidence="4" id="KW-1185">Reference proteome</keyword>
<dbReference type="STRING" id="1220188.A0A4S3JBK7"/>
<evidence type="ECO:0000256" key="2">
    <source>
        <dbReference type="SAM" id="SignalP"/>
    </source>
</evidence>
<accession>A0A4S3JBK7</accession>
<keyword evidence="1" id="KW-0175">Coiled coil</keyword>
<dbReference type="VEuPathDB" id="FungiDB:EYZ11_008132"/>
<dbReference type="Gene3D" id="1.20.5.170">
    <property type="match status" value="1"/>
</dbReference>
<comment type="caution">
    <text evidence="3">The sequence shown here is derived from an EMBL/GenBank/DDBJ whole genome shotgun (WGS) entry which is preliminary data.</text>
</comment>
<feature type="chain" id="PRO_5020984786" description="BZIP domain-containing protein" evidence="2">
    <location>
        <begin position="22"/>
        <end position="305"/>
    </location>
</feature>
<dbReference type="EMBL" id="SOSA01000337">
    <property type="protein sequence ID" value="THC92412.1"/>
    <property type="molecule type" value="Genomic_DNA"/>
</dbReference>
<name>A0A4S3JBK7_9EURO</name>
<dbReference type="AlphaFoldDB" id="A0A4S3JBK7"/>
<reference evidence="3 4" key="1">
    <citation type="submission" date="2019-03" db="EMBL/GenBank/DDBJ databases">
        <title>The genome sequence of a newly discovered highly antifungal drug resistant Aspergillus species, Aspergillus tanneri NIH 1004.</title>
        <authorList>
            <person name="Mounaud S."/>
            <person name="Singh I."/>
            <person name="Joardar V."/>
            <person name="Pakala S."/>
            <person name="Pakala S."/>
            <person name="Venepally P."/>
            <person name="Hoover J."/>
            <person name="Nierman W."/>
            <person name="Chung J."/>
            <person name="Losada L."/>
        </authorList>
    </citation>
    <scope>NUCLEOTIDE SEQUENCE [LARGE SCALE GENOMIC DNA]</scope>
    <source>
        <strain evidence="3 4">NIH1004</strain>
    </source>
</reference>
<dbReference type="Proteomes" id="UP000308092">
    <property type="component" value="Unassembled WGS sequence"/>
</dbReference>
<feature type="signal peptide" evidence="2">
    <location>
        <begin position="1"/>
        <end position="21"/>
    </location>
</feature>
<evidence type="ECO:0000313" key="3">
    <source>
        <dbReference type="EMBL" id="THC92412.1"/>
    </source>
</evidence>
<evidence type="ECO:0000313" key="4">
    <source>
        <dbReference type="Proteomes" id="UP000308092"/>
    </source>
</evidence>
<dbReference type="PANTHER" id="PTHR42070:SF1">
    <property type="entry name" value="FILAMENT ASSOCIATED PROTEIN, PUTATIVE (AFU_ORTHOLOGUE AFUA_8G06630)-RELATED"/>
    <property type="match status" value="1"/>
</dbReference>
<gene>
    <name evidence="3" type="ORF">EYZ11_008132</name>
</gene>